<dbReference type="RefSeq" id="WP_170304963.1">
    <property type="nucleotide sequence ID" value="NZ_BAAAMZ010000026.1"/>
</dbReference>
<dbReference type="AlphaFoldDB" id="A0A561UL31"/>
<evidence type="ECO:0000313" key="2">
    <source>
        <dbReference type="Proteomes" id="UP000317940"/>
    </source>
</evidence>
<gene>
    <name evidence="1" type="ORF">FHX73_113923</name>
</gene>
<evidence type="ECO:0000313" key="1">
    <source>
        <dbReference type="EMBL" id="TWG00057.1"/>
    </source>
</evidence>
<dbReference type="EMBL" id="VIWT01000001">
    <property type="protein sequence ID" value="TWG00057.1"/>
    <property type="molecule type" value="Genomic_DNA"/>
</dbReference>
<protein>
    <submittedName>
        <fullName evidence="1">Uncharacterized protein</fullName>
    </submittedName>
</protein>
<keyword evidence="2" id="KW-1185">Reference proteome</keyword>
<reference evidence="1 2" key="1">
    <citation type="submission" date="2019-06" db="EMBL/GenBank/DDBJ databases">
        <title>Sequencing the genomes of 1000 actinobacteria strains.</title>
        <authorList>
            <person name="Klenk H.-P."/>
        </authorList>
    </citation>
    <scope>NUCLEOTIDE SEQUENCE [LARGE SCALE GENOMIC DNA]</scope>
    <source>
        <strain evidence="1 2">DSM 44826</strain>
    </source>
</reference>
<accession>A0A561UL31</accession>
<organism evidence="1 2">
    <name type="scientific">Kitasatospora viridis</name>
    <dbReference type="NCBI Taxonomy" id="281105"/>
    <lineage>
        <taxon>Bacteria</taxon>
        <taxon>Bacillati</taxon>
        <taxon>Actinomycetota</taxon>
        <taxon>Actinomycetes</taxon>
        <taxon>Kitasatosporales</taxon>
        <taxon>Streptomycetaceae</taxon>
        <taxon>Kitasatospora</taxon>
    </lineage>
</organism>
<comment type="caution">
    <text evidence="1">The sequence shown here is derived from an EMBL/GenBank/DDBJ whole genome shotgun (WGS) entry which is preliminary data.</text>
</comment>
<proteinExistence type="predicted"/>
<dbReference type="Proteomes" id="UP000317940">
    <property type="component" value="Unassembled WGS sequence"/>
</dbReference>
<sequence length="46" mass="4916">MSTVLEEQLAHLGGDGSGDRSLLVESEIVIVDDQGNEEPYVSGELK</sequence>
<name>A0A561UL31_9ACTN</name>